<dbReference type="GO" id="GO:0007017">
    <property type="term" value="P:microtubule-based process"/>
    <property type="evidence" value="ECO:0007669"/>
    <property type="project" value="InterPro"/>
</dbReference>
<dbReference type="CDD" id="cd02201">
    <property type="entry name" value="FtsZ_type1"/>
    <property type="match status" value="1"/>
</dbReference>
<feature type="compositionally biased region" description="Polar residues" evidence="4">
    <location>
        <begin position="359"/>
        <end position="377"/>
    </location>
</feature>
<sequence>MHSQPLFSLNPRTTTIPPQRRRFASPRCSYAYVDNAKIKVVGIGGGGNNAVNRMIGSGLQGVDFYAINTDAQALLNSTAENAIKIGEVLTRGLGTGGNPLLGEQAAEESREAIAEALKGSDMVFITAGMGGGTGSGAAPVVAQISKEAGYLTVGVVTYPFSFEGRKRSLQAGAFEAIERLQKNVDTLIVIPNDRLLDIADEQMPLQDAFRLADDVLRQGVQGISDIITVPGLVNVDFADVKAVMKDSGTAMLGVGVSSGKNRAEEAAEQATLAPLIGSSIQSATGVVYNITGGKDITLQEVVTSLADPSANIIFGAVVDDRYTGEIHVTIIATGFSQSFQKKLLTDPRAAKLLDKMADGQQSKAVPSSLKASNTIESKPSPRKLFF</sequence>
<dbReference type="Pfam" id="PF12327">
    <property type="entry name" value="FtsZ_C"/>
    <property type="match status" value="1"/>
</dbReference>
<evidence type="ECO:0000313" key="7">
    <source>
        <dbReference type="EMBL" id="KOM46572.1"/>
    </source>
</evidence>
<dbReference type="GO" id="GO:0010020">
    <property type="term" value="P:chloroplast fission"/>
    <property type="evidence" value="ECO:0007669"/>
    <property type="project" value="TreeGrafter"/>
</dbReference>
<dbReference type="InterPro" id="IPR017975">
    <property type="entry name" value="Tubulin_CS"/>
</dbReference>
<dbReference type="NCBIfam" id="TIGR00065">
    <property type="entry name" value="ftsZ"/>
    <property type="match status" value="1"/>
</dbReference>
<dbReference type="Gramene" id="KOM46572">
    <property type="protein sequence ID" value="KOM46572"/>
    <property type="gene ID" value="LR48_Vigan07g027600"/>
</dbReference>
<dbReference type="PROSITE" id="PS01135">
    <property type="entry name" value="FTSZ_2"/>
    <property type="match status" value="1"/>
</dbReference>
<dbReference type="PROSITE" id="PS00227">
    <property type="entry name" value="TUBULIN"/>
    <property type="match status" value="1"/>
</dbReference>
<dbReference type="OMA" id="RFASPRC"/>
<dbReference type="SUPFAM" id="SSF52490">
    <property type="entry name" value="Tubulin nucleotide-binding domain-like"/>
    <property type="match status" value="1"/>
</dbReference>
<dbReference type="Proteomes" id="UP000053144">
    <property type="component" value="Chromosome 7"/>
</dbReference>
<dbReference type="InterPro" id="IPR020805">
    <property type="entry name" value="Cell_div_FtsZ_CS"/>
</dbReference>
<dbReference type="InterPro" id="IPR018316">
    <property type="entry name" value="Tubulin/FtsZ_2-layer-sand-dom"/>
</dbReference>
<dbReference type="PANTHER" id="PTHR30314">
    <property type="entry name" value="CELL DIVISION PROTEIN FTSZ-RELATED"/>
    <property type="match status" value="1"/>
</dbReference>
<dbReference type="SMART" id="SM00865">
    <property type="entry name" value="Tubulin_C"/>
    <property type="match status" value="1"/>
</dbReference>
<reference evidence="8" key="1">
    <citation type="journal article" date="2015" name="Proc. Natl. Acad. Sci. U.S.A.">
        <title>Genome sequencing of adzuki bean (Vigna angularis) provides insight into high starch and low fat accumulation and domestication.</title>
        <authorList>
            <person name="Yang K."/>
            <person name="Tian Z."/>
            <person name="Chen C."/>
            <person name="Luo L."/>
            <person name="Zhao B."/>
            <person name="Wang Z."/>
            <person name="Yu L."/>
            <person name="Li Y."/>
            <person name="Sun Y."/>
            <person name="Li W."/>
            <person name="Chen Y."/>
            <person name="Li Y."/>
            <person name="Zhang Y."/>
            <person name="Ai D."/>
            <person name="Zhao J."/>
            <person name="Shang C."/>
            <person name="Ma Y."/>
            <person name="Wu B."/>
            <person name="Wang M."/>
            <person name="Gao L."/>
            <person name="Sun D."/>
            <person name="Zhang P."/>
            <person name="Guo F."/>
            <person name="Wang W."/>
            <person name="Li Y."/>
            <person name="Wang J."/>
            <person name="Varshney R.K."/>
            <person name="Wang J."/>
            <person name="Ling H.Q."/>
            <person name="Wan P."/>
        </authorList>
    </citation>
    <scope>NUCLEOTIDE SEQUENCE</scope>
    <source>
        <strain evidence="8">cv. Jingnong 6</strain>
    </source>
</reference>
<evidence type="ECO:0000259" key="5">
    <source>
        <dbReference type="SMART" id="SM00864"/>
    </source>
</evidence>
<dbReference type="GO" id="GO:0009507">
    <property type="term" value="C:chloroplast"/>
    <property type="evidence" value="ECO:0007669"/>
    <property type="project" value="TreeGrafter"/>
</dbReference>
<evidence type="ECO:0000313" key="8">
    <source>
        <dbReference type="Proteomes" id="UP000053144"/>
    </source>
</evidence>
<evidence type="ECO:0000256" key="1">
    <source>
        <dbReference type="ARBA" id="ARBA00009690"/>
    </source>
</evidence>
<dbReference type="SUPFAM" id="SSF55307">
    <property type="entry name" value="Tubulin C-terminal domain-like"/>
    <property type="match status" value="1"/>
</dbReference>
<dbReference type="Gene3D" id="3.40.50.1440">
    <property type="entry name" value="Tubulin/FtsZ, GTPase domain"/>
    <property type="match status" value="1"/>
</dbReference>
<feature type="domain" description="Tubulin/FtsZ GTPase" evidence="5">
    <location>
        <begin position="37"/>
        <end position="231"/>
    </location>
</feature>
<dbReference type="InterPro" id="IPR000158">
    <property type="entry name" value="Cell_div_FtsZ"/>
</dbReference>
<keyword evidence="3" id="KW-0342">GTP-binding</keyword>
<organism evidence="7 8">
    <name type="scientific">Phaseolus angularis</name>
    <name type="common">Azuki bean</name>
    <name type="synonym">Vigna angularis</name>
    <dbReference type="NCBI Taxonomy" id="3914"/>
    <lineage>
        <taxon>Eukaryota</taxon>
        <taxon>Viridiplantae</taxon>
        <taxon>Streptophyta</taxon>
        <taxon>Embryophyta</taxon>
        <taxon>Tracheophyta</taxon>
        <taxon>Spermatophyta</taxon>
        <taxon>Magnoliopsida</taxon>
        <taxon>eudicotyledons</taxon>
        <taxon>Gunneridae</taxon>
        <taxon>Pentapetalae</taxon>
        <taxon>rosids</taxon>
        <taxon>fabids</taxon>
        <taxon>Fabales</taxon>
        <taxon>Fabaceae</taxon>
        <taxon>Papilionoideae</taxon>
        <taxon>50 kb inversion clade</taxon>
        <taxon>NPAAA clade</taxon>
        <taxon>indigoferoid/millettioid clade</taxon>
        <taxon>Phaseoleae</taxon>
        <taxon>Vigna</taxon>
    </lineage>
</organism>
<dbReference type="InterPro" id="IPR037103">
    <property type="entry name" value="Tubulin/FtsZ-like_C"/>
</dbReference>
<name>A0A0L9UVH3_PHAAN</name>
<dbReference type="InterPro" id="IPR008280">
    <property type="entry name" value="Tub_FtsZ_C"/>
</dbReference>
<dbReference type="GO" id="GO:0005525">
    <property type="term" value="F:GTP binding"/>
    <property type="evidence" value="ECO:0007669"/>
    <property type="project" value="UniProtKB-KW"/>
</dbReference>
<gene>
    <name evidence="7" type="ORF">LR48_Vigan07g027600</name>
</gene>
<dbReference type="Gene3D" id="3.30.1330.20">
    <property type="entry name" value="Tubulin/FtsZ, C-terminal domain"/>
    <property type="match status" value="1"/>
</dbReference>
<dbReference type="HAMAP" id="MF_00909">
    <property type="entry name" value="FtsZ"/>
    <property type="match status" value="1"/>
</dbReference>
<dbReference type="InterPro" id="IPR045061">
    <property type="entry name" value="FtsZ/CetZ"/>
</dbReference>
<dbReference type="InterPro" id="IPR003008">
    <property type="entry name" value="Tubulin_FtsZ_GTPase"/>
</dbReference>
<dbReference type="FunFam" id="3.40.50.1440:FF:000022">
    <property type="entry name" value="Cell division protein FtsZ 1, chloroplastic"/>
    <property type="match status" value="1"/>
</dbReference>
<feature type="domain" description="Tubulin/FtsZ 2-layer sandwich" evidence="6">
    <location>
        <begin position="233"/>
        <end position="344"/>
    </location>
</feature>
<dbReference type="Pfam" id="PF00091">
    <property type="entry name" value="Tubulin"/>
    <property type="match status" value="1"/>
</dbReference>
<dbReference type="GO" id="GO:0005874">
    <property type="term" value="C:microtubule"/>
    <property type="evidence" value="ECO:0007669"/>
    <property type="project" value="InterPro"/>
</dbReference>
<protein>
    <recommendedName>
        <fullName evidence="9">Tubulin/FtsZ GTPase domain-containing protein</fullName>
    </recommendedName>
</protein>
<dbReference type="InterPro" id="IPR024757">
    <property type="entry name" value="FtsZ_C"/>
</dbReference>
<dbReference type="GO" id="GO:0051301">
    <property type="term" value="P:cell division"/>
    <property type="evidence" value="ECO:0007669"/>
    <property type="project" value="TreeGrafter"/>
</dbReference>
<dbReference type="AlphaFoldDB" id="A0A0L9UVH3"/>
<dbReference type="PRINTS" id="PR00423">
    <property type="entry name" value="CELLDVISFTSZ"/>
</dbReference>
<comment type="similarity">
    <text evidence="1">Belongs to the FtsZ family.</text>
</comment>
<dbReference type="EMBL" id="CM003377">
    <property type="protein sequence ID" value="KOM46572.1"/>
    <property type="molecule type" value="Genomic_DNA"/>
</dbReference>
<feature type="region of interest" description="Disordered" evidence="4">
    <location>
        <begin position="357"/>
        <end position="386"/>
    </location>
</feature>
<evidence type="ECO:0008006" key="9">
    <source>
        <dbReference type="Google" id="ProtNLM"/>
    </source>
</evidence>
<dbReference type="SMART" id="SM00864">
    <property type="entry name" value="Tubulin"/>
    <property type="match status" value="1"/>
</dbReference>
<evidence type="ECO:0000256" key="4">
    <source>
        <dbReference type="SAM" id="MobiDB-lite"/>
    </source>
</evidence>
<dbReference type="GO" id="GO:0032153">
    <property type="term" value="C:cell division site"/>
    <property type="evidence" value="ECO:0007669"/>
    <property type="project" value="TreeGrafter"/>
</dbReference>
<evidence type="ECO:0000256" key="2">
    <source>
        <dbReference type="ARBA" id="ARBA00022741"/>
    </source>
</evidence>
<dbReference type="PROSITE" id="PS01134">
    <property type="entry name" value="FTSZ_1"/>
    <property type="match status" value="1"/>
</dbReference>
<dbReference type="STRING" id="3914.A0A0L9UVH3"/>
<keyword evidence="2" id="KW-0547">Nucleotide-binding</keyword>
<proteinExistence type="inferred from homology"/>
<accession>A0A0L9UVH3</accession>
<dbReference type="InterPro" id="IPR036525">
    <property type="entry name" value="Tubulin/FtsZ_GTPase_sf"/>
</dbReference>
<evidence type="ECO:0000256" key="3">
    <source>
        <dbReference type="ARBA" id="ARBA00023134"/>
    </source>
</evidence>
<dbReference type="GO" id="GO:0003924">
    <property type="term" value="F:GTPase activity"/>
    <property type="evidence" value="ECO:0007669"/>
    <property type="project" value="InterPro"/>
</dbReference>
<evidence type="ECO:0000259" key="6">
    <source>
        <dbReference type="SMART" id="SM00865"/>
    </source>
</evidence>
<dbReference type="PANTHER" id="PTHR30314:SF12">
    <property type="entry name" value="CELL DIVISION PROTEIN FTSZ HOMOLOG 1, CHLOROPLASTIC"/>
    <property type="match status" value="1"/>
</dbReference>